<reference evidence="1" key="1">
    <citation type="submission" date="2021-02" db="EMBL/GenBank/DDBJ databases">
        <authorList>
            <person name="Nowell W R."/>
        </authorList>
    </citation>
    <scope>NUCLEOTIDE SEQUENCE</scope>
</reference>
<comment type="caution">
    <text evidence="1">The sequence shown here is derived from an EMBL/GenBank/DDBJ whole genome shotgun (WGS) entry which is preliminary data.</text>
</comment>
<dbReference type="EMBL" id="CAJOBD010035984">
    <property type="protein sequence ID" value="CAF4302050.1"/>
    <property type="molecule type" value="Genomic_DNA"/>
</dbReference>
<sequence length="48" mass="5884">YQSYLFILKPIDFIQDILFHYSSLDIHFKLGFKYNLSRQDEYYQAIST</sequence>
<organism evidence="1 2">
    <name type="scientific">Rotaria sordida</name>
    <dbReference type="NCBI Taxonomy" id="392033"/>
    <lineage>
        <taxon>Eukaryota</taxon>
        <taxon>Metazoa</taxon>
        <taxon>Spiralia</taxon>
        <taxon>Gnathifera</taxon>
        <taxon>Rotifera</taxon>
        <taxon>Eurotatoria</taxon>
        <taxon>Bdelloidea</taxon>
        <taxon>Philodinida</taxon>
        <taxon>Philodinidae</taxon>
        <taxon>Rotaria</taxon>
    </lineage>
</organism>
<feature type="non-terminal residue" evidence="1">
    <location>
        <position position="1"/>
    </location>
</feature>
<dbReference type="AlphaFoldDB" id="A0A820I1V0"/>
<accession>A0A820I1V0</accession>
<protein>
    <submittedName>
        <fullName evidence="1">Uncharacterized protein</fullName>
    </submittedName>
</protein>
<gene>
    <name evidence="1" type="ORF">JBS370_LOCUS40421</name>
</gene>
<name>A0A820I1V0_9BILA</name>
<evidence type="ECO:0000313" key="1">
    <source>
        <dbReference type="EMBL" id="CAF4302050.1"/>
    </source>
</evidence>
<evidence type="ECO:0000313" key="2">
    <source>
        <dbReference type="Proteomes" id="UP000663836"/>
    </source>
</evidence>
<proteinExistence type="predicted"/>
<dbReference type="Proteomes" id="UP000663836">
    <property type="component" value="Unassembled WGS sequence"/>
</dbReference>